<feature type="chain" id="PRO_5008772203" evidence="4">
    <location>
        <begin position="18"/>
        <end position="507"/>
    </location>
</feature>
<dbReference type="PaxDb" id="55529-EKX54576"/>
<feature type="region of interest" description="Disordered" evidence="3">
    <location>
        <begin position="475"/>
        <end position="507"/>
    </location>
</feature>
<name>L1K147_GUITC</name>
<feature type="signal peptide" evidence="4">
    <location>
        <begin position="1"/>
        <end position="17"/>
    </location>
</feature>
<evidence type="ECO:0000313" key="5">
    <source>
        <dbReference type="EMBL" id="EKX54576.1"/>
    </source>
</evidence>
<dbReference type="PROSITE" id="PS51257">
    <property type="entry name" value="PROKAR_LIPOPROTEIN"/>
    <property type="match status" value="1"/>
</dbReference>
<dbReference type="SUPFAM" id="SSF48371">
    <property type="entry name" value="ARM repeat"/>
    <property type="match status" value="1"/>
</dbReference>
<dbReference type="AlphaFoldDB" id="L1K147"/>
<keyword evidence="4" id="KW-0732">Signal</keyword>
<evidence type="ECO:0000313" key="6">
    <source>
        <dbReference type="EnsemblProtists" id="EKX54576"/>
    </source>
</evidence>
<dbReference type="PROSITE" id="PS50176">
    <property type="entry name" value="ARM_REPEAT"/>
    <property type="match status" value="1"/>
</dbReference>
<dbReference type="HOGENOM" id="CLU_538005_0_0_1"/>
<gene>
    <name evidence="5" type="ORF">GUITHDRAFT_132274</name>
</gene>
<dbReference type="EnsemblProtists" id="EKX54576">
    <property type="protein sequence ID" value="EKX54576"/>
    <property type="gene ID" value="GUITHDRAFT_132274"/>
</dbReference>
<dbReference type="InterPro" id="IPR016024">
    <property type="entry name" value="ARM-type_fold"/>
</dbReference>
<keyword evidence="7" id="KW-1185">Reference proteome</keyword>
<evidence type="ECO:0000256" key="1">
    <source>
        <dbReference type="ARBA" id="ARBA00022737"/>
    </source>
</evidence>
<evidence type="ECO:0000256" key="2">
    <source>
        <dbReference type="PROSITE-ProRule" id="PRU00259"/>
    </source>
</evidence>
<reference evidence="5 7" key="1">
    <citation type="journal article" date="2012" name="Nature">
        <title>Algal genomes reveal evolutionary mosaicism and the fate of nucleomorphs.</title>
        <authorList>
            <consortium name="DOE Joint Genome Institute"/>
            <person name="Curtis B.A."/>
            <person name="Tanifuji G."/>
            <person name="Burki F."/>
            <person name="Gruber A."/>
            <person name="Irimia M."/>
            <person name="Maruyama S."/>
            <person name="Arias M.C."/>
            <person name="Ball S.G."/>
            <person name="Gile G.H."/>
            <person name="Hirakawa Y."/>
            <person name="Hopkins J.F."/>
            <person name="Kuo A."/>
            <person name="Rensing S.A."/>
            <person name="Schmutz J."/>
            <person name="Symeonidi A."/>
            <person name="Elias M."/>
            <person name="Eveleigh R.J."/>
            <person name="Herman E.K."/>
            <person name="Klute M.J."/>
            <person name="Nakayama T."/>
            <person name="Obornik M."/>
            <person name="Reyes-Prieto A."/>
            <person name="Armbrust E.V."/>
            <person name="Aves S.J."/>
            <person name="Beiko R.G."/>
            <person name="Coutinho P."/>
            <person name="Dacks J.B."/>
            <person name="Durnford D.G."/>
            <person name="Fast N.M."/>
            <person name="Green B.R."/>
            <person name="Grisdale C.J."/>
            <person name="Hempel F."/>
            <person name="Henrissat B."/>
            <person name="Hoppner M.P."/>
            <person name="Ishida K."/>
            <person name="Kim E."/>
            <person name="Koreny L."/>
            <person name="Kroth P.G."/>
            <person name="Liu Y."/>
            <person name="Malik S.B."/>
            <person name="Maier U.G."/>
            <person name="McRose D."/>
            <person name="Mock T."/>
            <person name="Neilson J.A."/>
            <person name="Onodera N.T."/>
            <person name="Poole A.M."/>
            <person name="Pritham E.J."/>
            <person name="Richards T.A."/>
            <person name="Rocap G."/>
            <person name="Roy S.W."/>
            <person name="Sarai C."/>
            <person name="Schaack S."/>
            <person name="Shirato S."/>
            <person name="Slamovits C.H."/>
            <person name="Spencer D.F."/>
            <person name="Suzuki S."/>
            <person name="Worden A.Z."/>
            <person name="Zauner S."/>
            <person name="Barry K."/>
            <person name="Bell C."/>
            <person name="Bharti A.K."/>
            <person name="Crow J.A."/>
            <person name="Grimwood J."/>
            <person name="Kramer R."/>
            <person name="Lindquist E."/>
            <person name="Lucas S."/>
            <person name="Salamov A."/>
            <person name="McFadden G.I."/>
            <person name="Lane C.E."/>
            <person name="Keeling P.J."/>
            <person name="Gray M.W."/>
            <person name="Grigoriev I.V."/>
            <person name="Archibald J.M."/>
        </authorList>
    </citation>
    <scope>NUCLEOTIDE SEQUENCE</scope>
    <source>
        <strain evidence="5 7">CCMP2712</strain>
    </source>
</reference>
<dbReference type="GeneID" id="17311218"/>
<dbReference type="PANTHER" id="PTHR22895">
    <property type="entry name" value="ARMADILLO REPEAT-CONTAINING PROTEIN 6"/>
    <property type="match status" value="1"/>
</dbReference>
<dbReference type="InterPro" id="IPR011989">
    <property type="entry name" value="ARM-like"/>
</dbReference>
<dbReference type="RefSeq" id="XP_005841556.1">
    <property type="nucleotide sequence ID" value="XM_005841499.1"/>
</dbReference>
<dbReference type="InterPro" id="IPR000225">
    <property type="entry name" value="Armadillo"/>
</dbReference>
<accession>L1K147</accession>
<dbReference type="Gene3D" id="1.25.10.10">
    <property type="entry name" value="Leucine-rich Repeat Variant"/>
    <property type="match status" value="1"/>
</dbReference>
<protein>
    <submittedName>
        <fullName evidence="5 6">Uncharacterized protein</fullName>
    </submittedName>
</protein>
<dbReference type="EMBL" id="JH992967">
    <property type="protein sequence ID" value="EKX54576.1"/>
    <property type="molecule type" value="Genomic_DNA"/>
</dbReference>
<keyword evidence="1" id="KW-0677">Repeat</keyword>
<evidence type="ECO:0000256" key="4">
    <source>
        <dbReference type="SAM" id="SignalP"/>
    </source>
</evidence>
<dbReference type="PANTHER" id="PTHR22895:SF0">
    <property type="entry name" value="ARMADILLO REPEAT-CONTAINING PROTEIN 6"/>
    <property type="match status" value="1"/>
</dbReference>
<feature type="repeat" description="ARM" evidence="2">
    <location>
        <begin position="166"/>
        <end position="202"/>
    </location>
</feature>
<dbReference type="KEGG" id="gtt:GUITHDRAFT_132274"/>
<dbReference type="Proteomes" id="UP000011087">
    <property type="component" value="Unassembled WGS sequence"/>
</dbReference>
<evidence type="ECO:0000313" key="7">
    <source>
        <dbReference type="Proteomes" id="UP000011087"/>
    </source>
</evidence>
<sequence>MKGLTLLLLVSLQACHCGLFTINTGSNLNLRGGAKKVVPFKVPPVSPRCKRASSIHLQNLQDKTKDPHVVYKAFNALSLICLDGEKQYRIGKNKNGCEALVETLKVHLHSAKIVLEGLRLATNLAYAQPRPPYGVDGWAHMINQACCQQPVEHFVTCEQNLLGKLGAFPLFVQAMKRHEGNADIQSTGIRALSNLVFNHSSNCLLAVENRVVETVLSAMAKHEKSVHVQEAGCIFIWTFLVKVVNETHITYGLEYAGCPAGGKLQVNLALAGKVAESGGVERIIKALHNFGHAHEYEREGYCLALHNPHESEPSPDSMWENKGAIQLAKRVLEAQKDIAPARTWAARLLQQLTGQDFSEHIMKIDVPGPRMDDDVWEDLANGYSKCRRKKKTKEFRSKLETLAREKGGGDGKDEPMHRMTPEEKKEIARWKKIADVSDSVEAINAQHDWETSQRQAKLKEVQYYNKVGKFKERDKKAMEDFKKWQQKRRKSKKSDSKMKQKGKPKKK</sequence>
<evidence type="ECO:0000256" key="3">
    <source>
        <dbReference type="SAM" id="MobiDB-lite"/>
    </source>
</evidence>
<proteinExistence type="predicted"/>
<reference evidence="7" key="2">
    <citation type="submission" date="2012-11" db="EMBL/GenBank/DDBJ databases">
        <authorList>
            <person name="Kuo A."/>
            <person name="Curtis B.A."/>
            <person name="Tanifuji G."/>
            <person name="Burki F."/>
            <person name="Gruber A."/>
            <person name="Irimia M."/>
            <person name="Maruyama S."/>
            <person name="Arias M.C."/>
            <person name="Ball S.G."/>
            <person name="Gile G.H."/>
            <person name="Hirakawa Y."/>
            <person name="Hopkins J.F."/>
            <person name="Rensing S.A."/>
            <person name="Schmutz J."/>
            <person name="Symeonidi A."/>
            <person name="Elias M."/>
            <person name="Eveleigh R.J."/>
            <person name="Herman E.K."/>
            <person name="Klute M.J."/>
            <person name="Nakayama T."/>
            <person name="Obornik M."/>
            <person name="Reyes-Prieto A."/>
            <person name="Armbrust E.V."/>
            <person name="Aves S.J."/>
            <person name="Beiko R.G."/>
            <person name="Coutinho P."/>
            <person name="Dacks J.B."/>
            <person name="Durnford D.G."/>
            <person name="Fast N.M."/>
            <person name="Green B.R."/>
            <person name="Grisdale C."/>
            <person name="Hempe F."/>
            <person name="Henrissat B."/>
            <person name="Hoppner M.P."/>
            <person name="Ishida K.-I."/>
            <person name="Kim E."/>
            <person name="Koreny L."/>
            <person name="Kroth P.G."/>
            <person name="Liu Y."/>
            <person name="Malik S.-B."/>
            <person name="Maier U.G."/>
            <person name="McRose D."/>
            <person name="Mock T."/>
            <person name="Neilson J.A."/>
            <person name="Onodera N.T."/>
            <person name="Poole A.M."/>
            <person name="Pritham E.J."/>
            <person name="Richards T.A."/>
            <person name="Rocap G."/>
            <person name="Roy S.W."/>
            <person name="Sarai C."/>
            <person name="Schaack S."/>
            <person name="Shirato S."/>
            <person name="Slamovits C.H."/>
            <person name="Spencer D.F."/>
            <person name="Suzuki S."/>
            <person name="Worden A.Z."/>
            <person name="Zauner S."/>
            <person name="Barry K."/>
            <person name="Bell C."/>
            <person name="Bharti A.K."/>
            <person name="Crow J.A."/>
            <person name="Grimwood J."/>
            <person name="Kramer R."/>
            <person name="Lindquist E."/>
            <person name="Lucas S."/>
            <person name="Salamov A."/>
            <person name="McFadden G.I."/>
            <person name="Lane C.E."/>
            <person name="Keeling P.J."/>
            <person name="Gray M.W."/>
            <person name="Grigoriev I.V."/>
            <person name="Archibald J.M."/>
        </authorList>
    </citation>
    <scope>NUCLEOTIDE SEQUENCE</scope>
    <source>
        <strain evidence="7">CCMP2712</strain>
    </source>
</reference>
<organism evidence="5">
    <name type="scientific">Guillardia theta (strain CCMP2712)</name>
    <name type="common">Cryptophyte</name>
    <dbReference type="NCBI Taxonomy" id="905079"/>
    <lineage>
        <taxon>Eukaryota</taxon>
        <taxon>Cryptophyceae</taxon>
        <taxon>Pyrenomonadales</taxon>
        <taxon>Geminigeraceae</taxon>
        <taxon>Guillardia</taxon>
    </lineage>
</organism>
<reference evidence="6" key="3">
    <citation type="submission" date="2015-06" db="UniProtKB">
        <authorList>
            <consortium name="EnsemblProtists"/>
        </authorList>
    </citation>
    <scope>IDENTIFICATION</scope>
</reference>